<feature type="compositionally biased region" description="Low complexity" evidence="19">
    <location>
        <begin position="206"/>
        <end position="227"/>
    </location>
</feature>
<accession>A6KVS2</accession>
<feature type="region of interest" description="Disordered" evidence="19">
    <location>
        <begin position="790"/>
        <end position="828"/>
    </location>
</feature>
<keyword evidence="4" id="KW-0597">Phosphoprotein</keyword>
<feature type="compositionally biased region" description="Polar residues" evidence="19">
    <location>
        <begin position="228"/>
        <end position="246"/>
    </location>
</feature>
<evidence type="ECO:0000256" key="15">
    <source>
        <dbReference type="ARBA" id="ARBA00023159"/>
    </source>
</evidence>
<dbReference type="PaxDb" id="7159-AAEL009666-PB"/>
<feature type="compositionally biased region" description="Polar residues" evidence="19">
    <location>
        <begin position="180"/>
        <end position="194"/>
    </location>
</feature>
<keyword evidence="11" id="KW-0862">Zinc</keyword>
<dbReference type="Gene3D" id="1.20.920.10">
    <property type="entry name" value="Bromodomain-like"/>
    <property type="match status" value="1"/>
</dbReference>
<evidence type="ECO:0000313" key="27">
    <source>
        <dbReference type="Proteomes" id="UP000682892"/>
    </source>
</evidence>
<dbReference type="GO" id="GO:0032259">
    <property type="term" value="P:methylation"/>
    <property type="evidence" value="ECO:0007669"/>
    <property type="project" value="UniProtKB-KW"/>
</dbReference>
<organism evidence="25 27">
    <name type="scientific">Aedes aegypti</name>
    <name type="common">Yellowfever mosquito</name>
    <name type="synonym">Culex aegypti</name>
    <dbReference type="NCBI Taxonomy" id="7159"/>
    <lineage>
        <taxon>Eukaryota</taxon>
        <taxon>Metazoa</taxon>
        <taxon>Ecdysozoa</taxon>
        <taxon>Arthropoda</taxon>
        <taxon>Hexapoda</taxon>
        <taxon>Insecta</taxon>
        <taxon>Pterygota</taxon>
        <taxon>Neoptera</taxon>
        <taxon>Endopterygota</taxon>
        <taxon>Diptera</taxon>
        <taxon>Nematocera</taxon>
        <taxon>Culicoidea</taxon>
        <taxon>Culicidae</taxon>
        <taxon>Culicinae</taxon>
        <taxon>Aedini</taxon>
        <taxon>Aedes</taxon>
        <taxon>Stegomyia</taxon>
    </lineage>
</organism>
<evidence type="ECO:0000313" key="26">
    <source>
        <dbReference type="EMBL" id="EAT38426.1"/>
    </source>
</evidence>
<dbReference type="FunFam" id="3.30.40.10:FF:000113">
    <property type="entry name" value="Histone-lysine N-methyltransferase"/>
    <property type="match status" value="1"/>
</dbReference>
<evidence type="ECO:0000256" key="5">
    <source>
        <dbReference type="ARBA" id="ARBA00022603"/>
    </source>
</evidence>
<evidence type="ECO:0000256" key="1">
    <source>
        <dbReference type="ARBA" id="ARBA00004123"/>
    </source>
</evidence>
<feature type="compositionally biased region" description="Low complexity" evidence="19">
    <location>
        <begin position="424"/>
        <end position="441"/>
    </location>
</feature>
<reference evidence="25" key="2">
    <citation type="journal article" date="2007" name="Science">
        <title>Genome sequence of Aedes aegypti, a major arbovirus vector.</title>
        <authorList>
            <person name="Nene V."/>
            <person name="Wortman J.R."/>
            <person name="Lawson D."/>
            <person name="Haas B."/>
            <person name="Kodira C."/>
            <person name="Tu Z.J."/>
            <person name="Loftus B."/>
            <person name="Xi Z."/>
            <person name="Megy K."/>
            <person name="Grabherr M."/>
            <person name="Ren Q."/>
            <person name="Zdobnov E.M."/>
            <person name="Lobo N.F."/>
            <person name="Campbell K.S."/>
            <person name="Brown S.E."/>
            <person name="Bonaldo M.F."/>
            <person name="Zhu J."/>
            <person name="Sinkins S.P."/>
            <person name="Hogenkamp D.G."/>
            <person name="Amedeo P."/>
            <person name="Arensburger P."/>
            <person name="Atkinson P.W."/>
            <person name="Bidwell S."/>
            <person name="Biedler J."/>
            <person name="Birney E."/>
            <person name="Bruggner R.V."/>
            <person name="Costas J."/>
            <person name="Coy M.R."/>
            <person name="Crabtree J."/>
            <person name="Crawford M."/>
            <person name="Debruyn B."/>
            <person name="Decaprio D."/>
            <person name="Eiglmeier K."/>
            <person name="Eisenstadt E."/>
            <person name="El-Dorry H."/>
            <person name="Gelbart W.M."/>
            <person name="Gomes S.L."/>
            <person name="Hammond M."/>
            <person name="Hannick L.I."/>
            <person name="Hogan J.R."/>
            <person name="Holmes M.H."/>
            <person name="Jaffe D."/>
            <person name="Johnston J.S."/>
            <person name="Kennedy R.C."/>
            <person name="Koo H."/>
            <person name="Kravitz S."/>
            <person name="Kriventseva E.V."/>
            <person name="Kulp D."/>
            <person name="Labutti K."/>
            <person name="Lee E."/>
            <person name="Li S."/>
            <person name="Lovin D.D."/>
            <person name="Mao C."/>
            <person name="Mauceli E."/>
            <person name="Menck C.F."/>
            <person name="Miller J.R."/>
            <person name="Montgomery P."/>
            <person name="Mori A."/>
            <person name="Nascimento A.L."/>
            <person name="Naveira H.F."/>
            <person name="Nusbaum C."/>
            <person name="O'leary S."/>
            <person name="Orvis J."/>
            <person name="Pertea M."/>
            <person name="Quesneville H."/>
            <person name="Reidenbach K.R."/>
            <person name="Rogers Y.H."/>
            <person name="Roth C.W."/>
            <person name="Schneider J.R."/>
            <person name="Schatz M."/>
            <person name="Shumway M."/>
            <person name="Stanke M."/>
            <person name="Stinson E.O."/>
            <person name="Tubio J.M."/>
            <person name="Vanzee J.P."/>
            <person name="Verjovski-Almeida S."/>
            <person name="Werner D."/>
            <person name="White O."/>
            <person name="Wyder S."/>
            <person name="Zeng Q."/>
            <person name="Zhao Q."/>
            <person name="Zhao Y."/>
            <person name="Hill C.A."/>
            <person name="Raikhel A.S."/>
            <person name="Soares M.B."/>
            <person name="Knudson D.L."/>
            <person name="Lee N.H."/>
            <person name="Galagan J."/>
            <person name="Salzberg S.L."/>
            <person name="Paulsen I.T."/>
            <person name="Dimopoulos G."/>
            <person name="Collins F.H."/>
            <person name="Birren B."/>
            <person name="Fraser-Liggett C.M."/>
            <person name="Severson D.W."/>
        </authorList>
    </citation>
    <scope>NUCLEOTIDE SEQUENCE [LARGE SCALE GENOMIC DNA]</scope>
    <source>
        <strain evidence="25">Liverpool</strain>
    </source>
</reference>
<dbReference type="EMBL" id="CH477602">
    <property type="protein sequence ID" value="EAT38426.1"/>
    <property type="molecule type" value="Genomic_DNA"/>
</dbReference>
<feature type="region of interest" description="Disordered" evidence="19">
    <location>
        <begin position="1527"/>
        <end position="1551"/>
    </location>
</feature>
<feature type="compositionally biased region" description="Polar residues" evidence="19">
    <location>
        <begin position="269"/>
        <end position="280"/>
    </location>
</feature>
<dbReference type="InterPro" id="IPR001487">
    <property type="entry name" value="Bromodomain"/>
</dbReference>
<dbReference type="InterPro" id="IPR001025">
    <property type="entry name" value="BAH_dom"/>
</dbReference>
<dbReference type="InterPro" id="IPR036427">
    <property type="entry name" value="Bromodomain-like_sf"/>
</dbReference>
<dbReference type="SUPFAM" id="SSF57903">
    <property type="entry name" value="FYVE/PHD zinc finger"/>
    <property type="match status" value="1"/>
</dbReference>
<keyword evidence="3" id="KW-0158">Chromosome</keyword>
<keyword evidence="10" id="KW-0863">Zinc-finger</keyword>
<dbReference type="OMA" id="LCTPRNM"/>
<keyword evidence="17" id="KW-0539">Nucleus</keyword>
<dbReference type="GO" id="GO:0005694">
    <property type="term" value="C:chromosome"/>
    <property type="evidence" value="ECO:0007669"/>
    <property type="project" value="UniProtKB-SubCell"/>
</dbReference>
<dbReference type="SMART" id="SM00317">
    <property type="entry name" value="SET"/>
    <property type="match status" value="1"/>
</dbReference>
<evidence type="ECO:0000256" key="16">
    <source>
        <dbReference type="ARBA" id="ARBA00023163"/>
    </source>
</evidence>
<dbReference type="GO" id="GO:0006355">
    <property type="term" value="P:regulation of DNA-templated transcription"/>
    <property type="evidence" value="ECO:0007669"/>
    <property type="project" value="TreeGrafter"/>
</dbReference>
<feature type="compositionally biased region" description="Polar residues" evidence="19">
    <location>
        <begin position="14"/>
        <end position="26"/>
    </location>
</feature>
<dbReference type="InterPro" id="IPR019786">
    <property type="entry name" value="Zinc_finger_PHD-type_CS"/>
</dbReference>
<dbReference type="InterPro" id="IPR011011">
    <property type="entry name" value="Znf_FYVE_PHD"/>
</dbReference>
<feature type="region of interest" description="Disordered" evidence="19">
    <location>
        <begin position="1"/>
        <end position="130"/>
    </location>
</feature>
<feature type="domain" description="BAH" evidence="23">
    <location>
        <begin position="1836"/>
        <end position="1955"/>
    </location>
</feature>
<dbReference type="VEuPathDB" id="VectorBase:AAEL009666"/>
<dbReference type="SMART" id="SM00439">
    <property type="entry name" value="BAH"/>
    <property type="match status" value="1"/>
</dbReference>
<evidence type="ECO:0000259" key="22">
    <source>
        <dbReference type="PROSITE" id="PS50868"/>
    </source>
</evidence>
<evidence type="ECO:0000259" key="21">
    <source>
        <dbReference type="PROSITE" id="PS50280"/>
    </source>
</evidence>
<feature type="domain" description="SET" evidence="21">
    <location>
        <begin position="1306"/>
        <end position="1422"/>
    </location>
</feature>
<dbReference type="SMART" id="SM00249">
    <property type="entry name" value="PHD"/>
    <property type="match status" value="1"/>
</dbReference>
<dbReference type="GO" id="GO:0008270">
    <property type="term" value="F:zinc ion binding"/>
    <property type="evidence" value="ECO:0007669"/>
    <property type="project" value="UniProtKB-KW"/>
</dbReference>
<dbReference type="CDD" id="cd05525">
    <property type="entry name" value="Bromo_ASH1"/>
    <property type="match status" value="1"/>
</dbReference>
<evidence type="ECO:0000256" key="12">
    <source>
        <dbReference type="ARBA" id="ARBA00022853"/>
    </source>
</evidence>
<dbReference type="SMART" id="SM00508">
    <property type="entry name" value="PostSET"/>
    <property type="match status" value="1"/>
</dbReference>
<evidence type="ECO:0000259" key="24">
    <source>
        <dbReference type="PROSITE" id="PS51215"/>
    </source>
</evidence>
<dbReference type="InterPro" id="IPR003616">
    <property type="entry name" value="Post-SET_dom"/>
</dbReference>
<feature type="compositionally biased region" description="Low complexity" evidence="19">
    <location>
        <begin position="804"/>
        <end position="823"/>
    </location>
</feature>
<dbReference type="PROSITE" id="PS50868">
    <property type="entry name" value="POST_SET"/>
    <property type="match status" value="1"/>
</dbReference>
<dbReference type="SMART" id="SM00297">
    <property type="entry name" value="BROMO"/>
    <property type="match status" value="1"/>
</dbReference>
<evidence type="ECO:0000256" key="19">
    <source>
        <dbReference type="SAM" id="MobiDB-lite"/>
    </source>
</evidence>
<reference evidence="25" key="3">
    <citation type="submission" date="2012-09" db="EMBL/GenBank/DDBJ databases">
        <authorList>
            <consortium name="VectorBase"/>
        </authorList>
    </citation>
    <scope>NUCLEOTIDE SEQUENCE</scope>
    <source>
        <strain evidence="25">Liverpool</strain>
    </source>
</reference>
<keyword evidence="16" id="KW-0804">Transcription</keyword>
<dbReference type="PANTHER" id="PTHR46147">
    <property type="entry name" value="HISTONE-LYSINE N-METHYLTRANSFERASE ASH1"/>
    <property type="match status" value="1"/>
</dbReference>
<feature type="compositionally biased region" description="Basic and acidic residues" evidence="19">
    <location>
        <begin position="1042"/>
        <end position="1058"/>
    </location>
</feature>
<dbReference type="InterPro" id="IPR001965">
    <property type="entry name" value="Znf_PHD"/>
</dbReference>
<dbReference type="GO" id="GO:0005654">
    <property type="term" value="C:nucleoplasm"/>
    <property type="evidence" value="ECO:0007669"/>
    <property type="project" value="TreeGrafter"/>
</dbReference>
<evidence type="ECO:0000256" key="6">
    <source>
        <dbReference type="ARBA" id="ARBA00022679"/>
    </source>
</evidence>
<dbReference type="PROSITE" id="PS50280">
    <property type="entry name" value="SET"/>
    <property type="match status" value="1"/>
</dbReference>
<dbReference type="GO" id="GO:0003682">
    <property type="term" value="F:chromatin binding"/>
    <property type="evidence" value="ECO:0007669"/>
    <property type="project" value="InterPro"/>
</dbReference>
<proteinExistence type="predicted"/>
<dbReference type="Gene3D" id="3.30.40.10">
    <property type="entry name" value="Zinc/RING finger domain, C3HC4 (zinc finger)"/>
    <property type="match status" value="1"/>
</dbReference>
<protein>
    <submittedName>
        <fullName evidence="26">AAEL009666-PA</fullName>
    </submittedName>
    <submittedName>
        <fullName evidence="25">AAEL009666-PB</fullName>
    </submittedName>
</protein>
<dbReference type="HOGENOM" id="CLU_229222_0_0_1"/>
<evidence type="ECO:0000256" key="9">
    <source>
        <dbReference type="ARBA" id="ARBA00022737"/>
    </source>
</evidence>
<dbReference type="PROSITE" id="PS51038">
    <property type="entry name" value="BAH"/>
    <property type="match status" value="1"/>
</dbReference>
<keyword evidence="8" id="KW-0479">Metal-binding</keyword>
<dbReference type="FunFam" id="2.170.270.10:FF:000011">
    <property type="entry name" value="Histone-lysine N-methyltransferase"/>
    <property type="match status" value="1"/>
</dbReference>
<feature type="region of interest" description="Disordered" evidence="19">
    <location>
        <begin position="897"/>
        <end position="1161"/>
    </location>
</feature>
<dbReference type="eggNOG" id="KOG1083">
    <property type="taxonomic scope" value="Eukaryota"/>
</dbReference>
<dbReference type="GO" id="GO:0042800">
    <property type="term" value="F:histone H3K4 methyltransferase activity"/>
    <property type="evidence" value="ECO:0007669"/>
    <property type="project" value="TreeGrafter"/>
</dbReference>
<dbReference type="InterPro" id="IPR046341">
    <property type="entry name" value="SET_dom_sf"/>
</dbReference>
<comment type="subcellular location">
    <subcellularLocation>
        <location evidence="2">Chromosome</location>
    </subcellularLocation>
    <subcellularLocation>
        <location evidence="1">Nucleus</location>
    </subcellularLocation>
</comment>
<dbReference type="InterPro" id="IPR043151">
    <property type="entry name" value="BAH_sf"/>
</dbReference>
<name>Q16V76_AEDAE</name>
<evidence type="ECO:0000256" key="10">
    <source>
        <dbReference type="ARBA" id="ARBA00022771"/>
    </source>
</evidence>
<feature type="region of interest" description="Disordered" evidence="19">
    <location>
        <begin position="1455"/>
        <end position="1495"/>
    </location>
</feature>
<evidence type="ECO:0000256" key="14">
    <source>
        <dbReference type="ARBA" id="ARBA00023117"/>
    </source>
</evidence>
<evidence type="ECO:0000256" key="2">
    <source>
        <dbReference type="ARBA" id="ARBA00004286"/>
    </source>
</evidence>
<dbReference type="SMART" id="SM00570">
    <property type="entry name" value="AWS"/>
    <property type="match status" value="1"/>
</dbReference>
<dbReference type="PROSITE" id="PS51215">
    <property type="entry name" value="AWS"/>
    <property type="match status" value="1"/>
</dbReference>
<evidence type="ECO:0000256" key="11">
    <source>
        <dbReference type="ARBA" id="ARBA00022833"/>
    </source>
</evidence>
<dbReference type="Pfam" id="PF20826">
    <property type="entry name" value="PHD_5"/>
    <property type="match status" value="1"/>
</dbReference>
<dbReference type="SUPFAM" id="SSF82199">
    <property type="entry name" value="SET domain"/>
    <property type="match status" value="1"/>
</dbReference>
<dbReference type="PANTHER" id="PTHR46147:SF3">
    <property type="entry name" value="HISTONE-LYSINE N-METHYLTRANSFERASE ASH1"/>
    <property type="match status" value="1"/>
</dbReference>
<feature type="compositionally biased region" description="Acidic residues" evidence="19">
    <location>
        <begin position="62"/>
        <end position="72"/>
    </location>
</feature>
<dbReference type="EMBL" id="CH477602">
    <property type="protein sequence ID" value="EAT38425.1"/>
    <property type="molecule type" value="Genomic_DNA"/>
</dbReference>
<keyword evidence="14 18" id="KW-0103">Bromodomain</keyword>
<evidence type="ECO:0000256" key="17">
    <source>
        <dbReference type="ARBA" id="ARBA00023242"/>
    </source>
</evidence>
<evidence type="ECO:0000256" key="7">
    <source>
        <dbReference type="ARBA" id="ARBA00022691"/>
    </source>
</evidence>
<keyword evidence="15" id="KW-0010">Activator</keyword>
<feature type="region of interest" description="Disordered" evidence="19">
    <location>
        <begin position="595"/>
        <end position="684"/>
    </location>
</feature>
<dbReference type="SUPFAM" id="SSF47370">
    <property type="entry name" value="Bromodomain"/>
    <property type="match status" value="1"/>
</dbReference>
<dbReference type="Pfam" id="PF00439">
    <property type="entry name" value="Bromodomain"/>
    <property type="match status" value="1"/>
</dbReference>
<keyword evidence="6" id="KW-0808">Transferase</keyword>
<dbReference type="InterPro" id="IPR013083">
    <property type="entry name" value="Znf_RING/FYVE/PHD"/>
</dbReference>
<reference evidence="25" key="1">
    <citation type="submission" date="2005-10" db="EMBL/GenBank/DDBJ databases">
        <authorList>
            <person name="Loftus B.J."/>
            <person name="Nene V.M."/>
            <person name="Hannick L.I."/>
            <person name="Bidwell S."/>
            <person name="Haas B."/>
            <person name="Amedeo P."/>
            <person name="Orvis J."/>
            <person name="Wortman J.R."/>
            <person name="White O.R."/>
            <person name="Salzberg S."/>
            <person name="Shumway M."/>
            <person name="Koo H."/>
            <person name="Zhao Y."/>
            <person name="Holmes M."/>
            <person name="Miller J."/>
            <person name="Schatz M."/>
            <person name="Pop M."/>
            <person name="Pai G."/>
            <person name="Utterback T."/>
            <person name="Rogers Y.-H."/>
            <person name="Kravitz S."/>
            <person name="Fraser C.M."/>
        </authorList>
    </citation>
    <scope>NUCLEOTIDE SEQUENCE</scope>
    <source>
        <strain evidence="25">Liverpool</strain>
    </source>
</reference>
<dbReference type="PROSITE" id="PS01359">
    <property type="entry name" value="ZF_PHD_1"/>
    <property type="match status" value="1"/>
</dbReference>
<dbReference type="InterPro" id="IPR043320">
    <property type="entry name" value="Bromo_ASH1L"/>
</dbReference>
<dbReference type="InterPro" id="IPR006560">
    <property type="entry name" value="AWS_dom"/>
</dbReference>
<gene>
    <name evidence="25" type="ORF">AaeL_AAEL009666</name>
</gene>
<feature type="domain" description="Post-SET" evidence="22">
    <location>
        <begin position="1430"/>
        <end position="1446"/>
    </location>
</feature>
<evidence type="ECO:0000256" key="13">
    <source>
        <dbReference type="ARBA" id="ARBA00023015"/>
    </source>
</evidence>
<feature type="domain" description="Bromo" evidence="20">
    <location>
        <begin position="1617"/>
        <end position="1670"/>
    </location>
</feature>
<feature type="compositionally biased region" description="Low complexity" evidence="19">
    <location>
        <begin position="2008"/>
        <end position="2020"/>
    </location>
</feature>
<evidence type="ECO:0000256" key="8">
    <source>
        <dbReference type="ARBA" id="ARBA00022723"/>
    </source>
</evidence>
<dbReference type="Pfam" id="PF00856">
    <property type="entry name" value="SET"/>
    <property type="match status" value="1"/>
</dbReference>
<dbReference type="PROSITE" id="PS50014">
    <property type="entry name" value="BROMODOMAIN_2"/>
    <property type="match status" value="1"/>
</dbReference>
<feature type="compositionally biased region" description="Low complexity" evidence="19">
    <location>
        <begin position="48"/>
        <end position="61"/>
    </location>
</feature>
<evidence type="ECO:0000256" key="3">
    <source>
        <dbReference type="ARBA" id="ARBA00022454"/>
    </source>
</evidence>
<feature type="compositionally biased region" description="Basic and acidic residues" evidence="19">
    <location>
        <begin position="996"/>
        <end position="1026"/>
    </location>
</feature>
<feature type="compositionally biased region" description="Basic and acidic residues" evidence="19">
    <location>
        <begin position="915"/>
        <end position="929"/>
    </location>
</feature>
<feature type="region of interest" description="Disordered" evidence="19">
    <location>
        <begin position="179"/>
        <end position="318"/>
    </location>
</feature>
<dbReference type="Proteomes" id="UP000682892">
    <property type="component" value="Unassembled WGS sequence"/>
</dbReference>
<dbReference type="InterPro" id="IPR001214">
    <property type="entry name" value="SET_dom"/>
</dbReference>
<dbReference type="CDD" id="cd04717">
    <property type="entry name" value="BAH_polybromo"/>
    <property type="match status" value="1"/>
</dbReference>
<evidence type="ECO:0000256" key="18">
    <source>
        <dbReference type="PROSITE-ProRule" id="PRU00035"/>
    </source>
</evidence>
<dbReference type="CDD" id="cd15548">
    <property type="entry name" value="PHD_ASH1L"/>
    <property type="match status" value="1"/>
</dbReference>
<feature type="region of interest" description="Disordered" evidence="19">
    <location>
        <begin position="1998"/>
        <end position="2034"/>
    </location>
</feature>
<dbReference type="CDD" id="cd19174">
    <property type="entry name" value="SET_ASH1L"/>
    <property type="match status" value="1"/>
</dbReference>
<feature type="region of interest" description="Disordered" evidence="19">
    <location>
        <begin position="407"/>
        <end position="441"/>
    </location>
</feature>
<feature type="non-terminal residue" evidence="25">
    <location>
        <position position="2091"/>
    </location>
</feature>
<dbReference type="InterPro" id="IPR043319">
    <property type="entry name" value="PHD_ASH1L"/>
</dbReference>
<feature type="compositionally biased region" description="Low complexity" evidence="19">
    <location>
        <begin position="88"/>
        <end position="109"/>
    </location>
</feature>
<feature type="compositionally biased region" description="Basic and acidic residues" evidence="19">
    <location>
        <begin position="1068"/>
        <end position="1084"/>
    </location>
</feature>
<keyword evidence="9" id="KW-0677">Repeat</keyword>
<dbReference type="Pfam" id="PF17907">
    <property type="entry name" value="AWS"/>
    <property type="match status" value="1"/>
</dbReference>
<dbReference type="Gene3D" id="2.30.30.490">
    <property type="match status" value="1"/>
</dbReference>
<accession>Q16V76</accession>
<dbReference type="Pfam" id="PF01426">
    <property type="entry name" value="BAH"/>
    <property type="match status" value="1"/>
</dbReference>
<feature type="domain" description="AWS" evidence="24">
    <location>
        <begin position="1257"/>
        <end position="1303"/>
    </location>
</feature>
<dbReference type="STRING" id="7159.Q16V76"/>
<sequence length="2091" mass="231316">SDSAGLRMKIAIPRSNQSNSTATPSPSGGRPSGTWDVTKGYLFQNNRSVSTSTSSDGSNESSDSDSSSDDNADDSKDQSQESRIPVGSASTPLSTSTPAKSPPSASTPVPTVPPSRVNPDADVGSSSDNELPALVNAAIMRVAESGSDNDSVRGTPSAIPQYTSSLLQEFVARTAMLGSVGSSSEGGATTNQSNAHHKIKTESPLPSAGANTAASATTSTAKANTPTVSESPDSGILSTHSSTGSPKTEKKALTGTSSKPPPSAPLTKYTLSSLDRNTYATERVLYPPRGKKKAGRPPKDKQPQAVQPPPPVEDNLDPLWKKIDISKKFHEPRLSGYKSDGGHSTICCSKRLASQSGYISDYGGGSSHRRNRLSGYKSDCSTKSRKSCGYKSDYSVKAKSCGYRSDCSTRHRKQVRRKRRKKLAPNNNNLNNKNFNQSSKSSSVSEQDILQLAGLTLGSTSEESSSSQESLSSINTTTPFSKALRISQDTLTASKSTIPSLLTPKNRVNALLPINNFRGIFSSISKFGNLDTFGSSIGPKNTFATFLRNNRNKDGKDNGKVTVKKLPLSKANVIKNSEECSKRFQRSTSQDLLTRITNADIPKPSPAKSVCSKRSRRKSCHSDKLDSVSVKTAAKNQQKGRSMKKRKASEHVESPSTTAAGTKRRNKKSVPTQSPDDHKLPLKKRHYLLSEQTAKGNDSGAEREDTRSHTVVNPCATIGGRVAIAAAAATASTLTHVRDPTKAVTPKKRHLLKSPEPVVPEEIVQIKSSDSPLTVDPKTAEDNNILAAASHRATPPSRPSVIHSSTSVPATTASSAASSSNANAPPPGVFEPTVDLELSIPASIPSLIAKVELLDSPRLKDNIAKTEGEDTGKKNSEKVIEKLLTKTGAHLLLKKKRKKPNRTGFPTVKRKKKRFVEDKPAEEENKPEVGPELFDSSNLTKHVPSEAEKATTKPAKNCDRVPKEGEPTDSFIERNTRPRLSVVSLERLQGKIPMSGRERRQLREKSKDKSEPEKKEEPKSKEEPKAKEKKLRQEPIPQVKISRKEVMEKIVKSKEKPPEPILPPDVPKQAEKPTKNLLEKENKKQVVPPVKKSKPPPTPIHQYDIPPVKIIISKKDQKAVATAPASSTEDLEHDPLPAEEGPPDYFRDETPSPPVDGKNKKVPRKKYIAAGLFSDCYKDDGKTSGRNGPKVQPESLLPPPAYCERFLRRTQRDFQLPYDLWWLHENGKLTARHAIASWNYRKIRTNVYYDVKPNPSTDHPQCNCKPDSGCQDDCLNRLVFVECSPENCPCGERCKNTKIQRHEYAPGLERFMTEQKGWGIRSKEGVRKGLFIMEYLGEVVTEKEFKERMRTIYLNDTHHYCLNLTGGLVIDGHRMGSDCRFVNHSCAPNCEMQKWSVNGLFRMALFASRDIPPYEELTYDYNFSLFNPTEGQPCMCGAEQCRGVIGGKSQRVKPLPVASEAKKQETTVSTAARSRKRQAKKNAPLTQLNGQPLPNFVPPTVKERALIVEHHCFLMRNLNKIRKLKDRSPEHLASGHLGSPATGGPNAGHVAPGGKPSLASQISALRCPRNIRTRGLAFVEDDPELEKVARIAVALKEICIEIASLKDERGHLYLNRLTLPSKKKVPLYYERIPRPIDLAQIQSNIDQGTYKQPKAFEEDLLIMLSNAVKYYGISSPEGVASEKLKEHYYICKQRQVDRLIAYIGEQNELLKGFIPKSEPEPVVLVKGRGKFKKQEQAEDIIRCICGLFKDEGLMIQCSKCLVWQHIECTKADPAVENYLCEKCEPRQVNYEIPLNEFTDEGYQYYISLMRGNLQIRQTDTVYVLRDIPMAPDPSNPNGPPRKHTYETIGKVDYAECDIFRVESLWKDKEGRRFVYGHHYLRPHETYHEPTRRFYPNEVMRVPLFEVIPIELVMERCWVLDPTTFCKGRPVDSSEPHVYICELRVDKSARLFSKISRHAHPVCMKSYAFHKFEQKLKISKTFAPHDLGSLAHLLAAKDNRKKSKKDDSVSSASATPTSTGTKKMTPIIQLLPPPPKTLAEKRNRLELVLGRLMAKLNANPAALPVLDISYLLTGRGARLRRTIANATPVPAI</sequence>
<keyword evidence="13" id="KW-0805">Transcription regulation</keyword>
<dbReference type="Gene3D" id="2.170.270.10">
    <property type="entry name" value="SET domain"/>
    <property type="match status" value="1"/>
</dbReference>
<evidence type="ECO:0000259" key="23">
    <source>
        <dbReference type="PROSITE" id="PS51038"/>
    </source>
</evidence>
<evidence type="ECO:0000256" key="4">
    <source>
        <dbReference type="ARBA" id="ARBA00022553"/>
    </source>
</evidence>
<feature type="compositionally biased region" description="Basic residues" evidence="19">
    <location>
        <begin position="410"/>
        <end position="423"/>
    </location>
</feature>
<keyword evidence="7" id="KW-0949">S-adenosyl-L-methionine</keyword>
<evidence type="ECO:0000313" key="25">
    <source>
        <dbReference type="EMBL" id="EAT38425.1"/>
    </source>
</evidence>
<feature type="compositionally biased region" description="Basic and acidic residues" evidence="19">
    <location>
        <begin position="943"/>
        <end position="976"/>
    </location>
</feature>
<keyword evidence="12" id="KW-0156">Chromatin regulator</keyword>
<keyword evidence="5" id="KW-0489">Methyltransferase</keyword>
<evidence type="ECO:0000259" key="20">
    <source>
        <dbReference type="PROSITE" id="PS50014"/>
    </source>
</evidence>